<evidence type="ECO:0000313" key="1">
    <source>
        <dbReference type="EMBL" id="BBX46986.1"/>
    </source>
</evidence>
<proteinExistence type="predicted"/>
<gene>
    <name evidence="1" type="ORF">MCOO_30010</name>
</gene>
<reference evidence="1 2" key="1">
    <citation type="journal article" date="2019" name="Emerg. Microbes Infect.">
        <title>Comprehensive subspecies identification of 175 nontuberculous mycobacteria species based on 7547 genomic profiles.</title>
        <authorList>
            <person name="Matsumoto Y."/>
            <person name="Kinjo T."/>
            <person name="Motooka D."/>
            <person name="Nabeya D."/>
            <person name="Jung N."/>
            <person name="Uechi K."/>
            <person name="Horii T."/>
            <person name="Iida T."/>
            <person name="Fujita J."/>
            <person name="Nakamura S."/>
        </authorList>
    </citation>
    <scope>NUCLEOTIDE SEQUENCE [LARGE SCALE GENOMIC DNA]</scope>
    <source>
        <strain evidence="1 2">JCM 12404</strain>
    </source>
</reference>
<dbReference type="Proteomes" id="UP000465866">
    <property type="component" value="Chromosome"/>
</dbReference>
<dbReference type="Gene3D" id="3.40.50.150">
    <property type="entry name" value="Vaccinia Virus protein VP39"/>
    <property type="match status" value="1"/>
</dbReference>
<organism evidence="1 2">
    <name type="scientific">Mycobacterium cookii</name>
    <dbReference type="NCBI Taxonomy" id="1775"/>
    <lineage>
        <taxon>Bacteria</taxon>
        <taxon>Bacillati</taxon>
        <taxon>Actinomycetota</taxon>
        <taxon>Actinomycetes</taxon>
        <taxon>Mycobacteriales</taxon>
        <taxon>Mycobacteriaceae</taxon>
        <taxon>Mycobacterium</taxon>
    </lineage>
</organism>
<name>A0A7I7KZ02_9MYCO</name>
<dbReference type="AlphaFoldDB" id="A0A7I7KZ02"/>
<dbReference type="KEGG" id="mcoo:MCOO_30010"/>
<dbReference type="RefSeq" id="WP_163777120.1">
    <property type="nucleotide sequence ID" value="NZ_AP022569.1"/>
</dbReference>
<dbReference type="SUPFAM" id="SSF53335">
    <property type="entry name" value="S-adenosyl-L-methionine-dependent methyltransferases"/>
    <property type="match status" value="1"/>
</dbReference>
<evidence type="ECO:0000313" key="2">
    <source>
        <dbReference type="Proteomes" id="UP000465866"/>
    </source>
</evidence>
<dbReference type="InterPro" id="IPR029063">
    <property type="entry name" value="SAM-dependent_MTases_sf"/>
</dbReference>
<accession>A0A7I7KZ02</accession>
<evidence type="ECO:0008006" key="3">
    <source>
        <dbReference type="Google" id="ProtNLM"/>
    </source>
</evidence>
<sequence length="242" mass="27442">MRRRSSSAFPDASQYNFWIKLAPSVARLFGASSTLRTKTINAAQIADFVDWQVRVFGARPTVFGRRETLWERLAQRLDPNRRLVVLEFGVAWGYATNWWLCRLGGRDDVVWHGFDRFTGLPRAWREYPQGMFDAGGQPPAIDDERVRWHVGDVQDTLGAVDLPAARDAQWLVLFDMDIYEPTVFAWEAINAHLRPGDVIYLDEAVDRDERCVLDEMILPSIGCESVGATPYALGLVVTRPVG</sequence>
<protein>
    <recommendedName>
        <fullName evidence="3">Methyltransferase</fullName>
    </recommendedName>
</protein>
<dbReference type="EMBL" id="AP022569">
    <property type="protein sequence ID" value="BBX46986.1"/>
    <property type="molecule type" value="Genomic_DNA"/>
</dbReference>
<keyword evidence="2" id="KW-1185">Reference proteome</keyword>